<comment type="similarity">
    <text evidence="2">Belongs to the SusD family.</text>
</comment>
<feature type="domain" description="RagB/SusD" evidence="6">
    <location>
        <begin position="338"/>
        <end position="458"/>
    </location>
</feature>
<dbReference type="AlphaFoldDB" id="A0A3N4MGH3"/>
<sequence>MIKIKVYQFVIYGVLFPLSVFLTSCSKGWLEEKPDKRMVIPETLDDFQGMLDNPSMFQQYPVLGEVSSDLHYISDVMYQSTEKGSTSDAYIWSYTTRHESVSDWNQSYEKVLWDNIILDGLGKIEPGNPSDTERWKSVKGQALFNRARVFFELLHVYAPQYDKNTSKSDLGIVIRLNTDLSVPSKRSTVEETYKKIIQDLEEALTLLPPQQSILTRPSQLSTIFLLSRVYLCMGEYEKSLAYIKDCLSIKSTLINYNSLPANGNYIGRYNPEVILHSNFTNAFLISGLIDRSLFDLYPENDLRKGLFFRENPTDGAIVFIGNYDSYSFNNFNGFATDEAYLIRAECNARLNHVQEAMVDLNLLLKSRWSDTVDYTDRTASTQKEALQQILLERKKELILRGVRWMDLRRLNKDPQFAEVVTRTVEGNVYTLDPNSYKYTFPIPDDVIEQTSLEQNKGWKK</sequence>
<accession>A0A3N4MGH3</accession>
<dbReference type="InterPro" id="IPR011990">
    <property type="entry name" value="TPR-like_helical_dom_sf"/>
</dbReference>
<keyword evidence="3" id="KW-0732">Signal</keyword>
<evidence type="ECO:0000256" key="5">
    <source>
        <dbReference type="ARBA" id="ARBA00023237"/>
    </source>
</evidence>
<dbReference type="Pfam" id="PF14322">
    <property type="entry name" value="SusD-like_3"/>
    <property type="match status" value="1"/>
</dbReference>
<name>A0A3N4MGH3_9BACT</name>
<gene>
    <name evidence="8" type="ORF">EG028_10545</name>
</gene>
<feature type="domain" description="SusD-like N-terminal" evidence="7">
    <location>
        <begin position="29"/>
        <end position="231"/>
    </location>
</feature>
<evidence type="ECO:0000259" key="7">
    <source>
        <dbReference type="Pfam" id="PF14322"/>
    </source>
</evidence>
<keyword evidence="5" id="KW-0998">Cell outer membrane</keyword>
<evidence type="ECO:0000256" key="2">
    <source>
        <dbReference type="ARBA" id="ARBA00006275"/>
    </source>
</evidence>
<protein>
    <submittedName>
        <fullName evidence="8">RagB/SusD family nutrient uptake outer membrane protein</fullName>
    </submittedName>
</protein>
<evidence type="ECO:0000259" key="6">
    <source>
        <dbReference type="Pfam" id="PF07980"/>
    </source>
</evidence>
<dbReference type="InterPro" id="IPR012944">
    <property type="entry name" value="SusD_RagB_dom"/>
</dbReference>
<keyword evidence="4" id="KW-0472">Membrane</keyword>
<evidence type="ECO:0000256" key="3">
    <source>
        <dbReference type="ARBA" id="ARBA00022729"/>
    </source>
</evidence>
<dbReference type="EMBL" id="RMBX01000005">
    <property type="protein sequence ID" value="RPD41116.1"/>
    <property type="molecule type" value="Genomic_DNA"/>
</dbReference>
<dbReference type="Pfam" id="PF07980">
    <property type="entry name" value="SusD_RagB"/>
    <property type="match status" value="1"/>
</dbReference>
<dbReference type="Proteomes" id="UP000279089">
    <property type="component" value="Unassembled WGS sequence"/>
</dbReference>
<evidence type="ECO:0000313" key="8">
    <source>
        <dbReference type="EMBL" id="RPD41116.1"/>
    </source>
</evidence>
<comment type="caution">
    <text evidence="8">The sequence shown here is derived from an EMBL/GenBank/DDBJ whole genome shotgun (WGS) entry which is preliminary data.</text>
</comment>
<keyword evidence="9" id="KW-1185">Reference proteome</keyword>
<proteinExistence type="inferred from homology"/>
<organism evidence="8 9">
    <name type="scientific">Chitinophaga barathri</name>
    <dbReference type="NCBI Taxonomy" id="1647451"/>
    <lineage>
        <taxon>Bacteria</taxon>
        <taxon>Pseudomonadati</taxon>
        <taxon>Bacteroidota</taxon>
        <taxon>Chitinophagia</taxon>
        <taxon>Chitinophagales</taxon>
        <taxon>Chitinophagaceae</taxon>
        <taxon>Chitinophaga</taxon>
    </lineage>
</organism>
<evidence type="ECO:0000256" key="4">
    <source>
        <dbReference type="ARBA" id="ARBA00023136"/>
    </source>
</evidence>
<dbReference type="OrthoDB" id="653598at2"/>
<dbReference type="Gene3D" id="1.25.40.900">
    <property type="match status" value="1"/>
</dbReference>
<comment type="subcellular location">
    <subcellularLocation>
        <location evidence="1">Cell outer membrane</location>
    </subcellularLocation>
</comment>
<dbReference type="InterPro" id="IPR033985">
    <property type="entry name" value="SusD-like_N"/>
</dbReference>
<dbReference type="Gene3D" id="1.25.40.390">
    <property type="match status" value="1"/>
</dbReference>
<dbReference type="Gene3D" id="2.20.20.130">
    <property type="match status" value="1"/>
</dbReference>
<evidence type="ECO:0000256" key="1">
    <source>
        <dbReference type="ARBA" id="ARBA00004442"/>
    </source>
</evidence>
<dbReference type="GO" id="GO:0009279">
    <property type="term" value="C:cell outer membrane"/>
    <property type="evidence" value="ECO:0007669"/>
    <property type="project" value="UniProtKB-SubCell"/>
</dbReference>
<reference evidence="9" key="1">
    <citation type="submission" date="2018-11" db="EMBL/GenBank/DDBJ databases">
        <title>Chitinophaga lutea sp.nov., isolate from arsenic contaminated soil.</title>
        <authorList>
            <person name="Zong Y."/>
        </authorList>
    </citation>
    <scope>NUCLEOTIDE SEQUENCE [LARGE SCALE GENOMIC DNA]</scope>
    <source>
        <strain evidence="9">YLT18</strain>
    </source>
</reference>
<dbReference type="RefSeq" id="WP_120516581.1">
    <property type="nucleotide sequence ID" value="NZ_QXZY01000006.1"/>
</dbReference>
<evidence type="ECO:0000313" key="9">
    <source>
        <dbReference type="Proteomes" id="UP000279089"/>
    </source>
</evidence>
<dbReference type="PROSITE" id="PS51257">
    <property type="entry name" value="PROKAR_LIPOPROTEIN"/>
    <property type="match status" value="1"/>
</dbReference>
<dbReference type="SUPFAM" id="SSF48452">
    <property type="entry name" value="TPR-like"/>
    <property type="match status" value="1"/>
</dbReference>